<dbReference type="GeneID" id="25333968"/>
<dbReference type="OrthoDB" id="4120966at2759"/>
<gene>
    <name evidence="2" type="ORF">PV05_12060</name>
</gene>
<organism evidence="2 3">
    <name type="scientific">Exophiala xenobiotica</name>
    <dbReference type="NCBI Taxonomy" id="348802"/>
    <lineage>
        <taxon>Eukaryota</taxon>
        <taxon>Fungi</taxon>
        <taxon>Dikarya</taxon>
        <taxon>Ascomycota</taxon>
        <taxon>Pezizomycotina</taxon>
        <taxon>Eurotiomycetes</taxon>
        <taxon>Chaetothyriomycetidae</taxon>
        <taxon>Chaetothyriales</taxon>
        <taxon>Herpotrichiellaceae</taxon>
        <taxon>Exophiala</taxon>
    </lineage>
</organism>
<dbReference type="RefSeq" id="XP_013311059.1">
    <property type="nucleotide sequence ID" value="XM_013455605.1"/>
</dbReference>
<protein>
    <recommendedName>
        <fullName evidence="1">Heterokaryon incompatibility domain-containing protein</fullName>
    </recommendedName>
</protein>
<keyword evidence="3" id="KW-1185">Reference proteome</keyword>
<dbReference type="Pfam" id="PF06985">
    <property type="entry name" value="HET"/>
    <property type="match status" value="1"/>
</dbReference>
<dbReference type="AlphaFoldDB" id="A0A0D2ERR8"/>
<name>A0A0D2ERR8_9EURO</name>
<dbReference type="Proteomes" id="UP000054342">
    <property type="component" value="Unassembled WGS sequence"/>
</dbReference>
<accession>A0A0D2ERR8</accession>
<reference evidence="2 3" key="1">
    <citation type="submission" date="2015-01" db="EMBL/GenBank/DDBJ databases">
        <title>The Genome Sequence of Exophiala xenobiotica CBS118157.</title>
        <authorList>
            <consortium name="The Broad Institute Genomics Platform"/>
            <person name="Cuomo C."/>
            <person name="de Hoog S."/>
            <person name="Gorbushina A."/>
            <person name="Stielow B."/>
            <person name="Teixiera M."/>
            <person name="Abouelleil A."/>
            <person name="Chapman S.B."/>
            <person name="Priest M."/>
            <person name="Young S.K."/>
            <person name="Wortman J."/>
            <person name="Nusbaum C."/>
            <person name="Birren B."/>
        </authorList>
    </citation>
    <scope>NUCLEOTIDE SEQUENCE [LARGE SCALE GENOMIC DNA]</scope>
    <source>
        <strain evidence="2 3">CBS 118157</strain>
    </source>
</reference>
<evidence type="ECO:0000313" key="2">
    <source>
        <dbReference type="EMBL" id="KIW50474.1"/>
    </source>
</evidence>
<dbReference type="PANTHER" id="PTHR10622">
    <property type="entry name" value="HET DOMAIN-CONTAINING PROTEIN"/>
    <property type="match status" value="1"/>
</dbReference>
<dbReference type="HOGENOM" id="CLU_000288_138_0_1"/>
<dbReference type="InterPro" id="IPR010730">
    <property type="entry name" value="HET"/>
</dbReference>
<dbReference type="PANTHER" id="PTHR10622:SF10">
    <property type="entry name" value="HET DOMAIN-CONTAINING PROTEIN"/>
    <property type="match status" value="1"/>
</dbReference>
<proteinExistence type="predicted"/>
<dbReference type="EMBL" id="KN847323">
    <property type="protein sequence ID" value="KIW50474.1"/>
    <property type="molecule type" value="Genomic_DNA"/>
</dbReference>
<evidence type="ECO:0000259" key="1">
    <source>
        <dbReference type="Pfam" id="PF06985"/>
    </source>
</evidence>
<sequence>MTLLVLSGSCKHDMRLINTNTGEFETFWDTQRPQYAILSHTWGDEEVSYLDYLFLTSNLPATSAGVVHALLKTPRADSAGIRKIQNCCKLANSRGFGWVWVDTCCIDQSSSAEISEAINSMWAWYRDAAECYVYLVDVSAMPQRDTAVDDLHADEAIREQFRSARWFGRGWTLQELLAPKIELFCNNLWEVIAEKSDIGEELSKITKIPLVFLDGTVSPSDNKLCSIAMRMSWVSRRQTTRIEDMAYCMLGLFDVHMPLIYGEGRKAFMRLQLEILKKSDDDSIYAWKAPLDKSGLLATWPTAFVDSDDIIQIVFPDDPTPWIPPIMTSIGLEMRGRYKRDDPYQDSVDVRHGVHTIHTSINTAGRVSLVMYCGPKKESQPPTTYESKHKDRVVALVLDLRRIGSTWQRVNCKKLQFAQYIMEKPAKVEAYKIFYVEQQGL</sequence>
<evidence type="ECO:0000313" key="3">
    <source>
        <dbReference type="Proteomes" id="UP000054342"/>
    </source>
</evidence>
<dbReference type="STRING" id="348802.A0A0D2ERR8"/>
<feature type="domain" description="Heterokaryon incompatibility" evidence="1">
    <location>
        <begin position="35"/>
        <end position="175"/>
    </location>
</feature>